<evidence type="ECO:0000256" key="1">
    <source>
        <dbReference type="SAM" id="Phobius"/>
    </source>
</evidence>
<dbReference type="AlphaFoldDB" id="A0AAE6R3K2"/>
<sequence>MPLTNNMDNLSNEKLYFKPKKRFLIFSPILILLLSFIIISIFKNHFQLTVLSTFVAVIYFGLLFYLFKKNQKDRQLIEDILYQNLDIKRYLSYLDYISQKQKNEKQNINLTNRIIVDFYRGNFEAACLAFDSELIVSKNVSENSLLVQKYYHILSAIHSFKDDNYINQLFLELENINLKNKKNKKFKETLLQNCSAIRQLIILNESSLVFSKMVSSKKLVQLMFDYYEGRNQLIQKNKPAAKAKFQQIANENPDLFYVREAKKYLEELENQ</sequence>
<organism evidence="2 3">
    <name type="scientific">Streptococcus ruminicola</name>
    <dbReference type="NCBI Taxonomy" id="2686210"/>
    <lineage>
        <taxon>Bacteria</taxon>
        <taxon>Bacillati</taxon>
        <taxon>Bacillota</taxon>
        <taxon>Bacilli</taxon>
        <taxon>Lactobacillales</taxon>
        <taxon>Streptococcaceae</taxon>
        <taxon>Streptococcus</taxon>
    </lineage>
</organism>
<keyword evidence="1" id="KW-1133">Transmembrane helix</keyword>
<keyword evidence="3" id="KW-1185">Reference proteome</keyword>
<proteinExistence type="predicted"/>
<name>A0AAE6R3K2_9STRE</name>
<dbReference type="RefSeq" id="WP_158913764.1">
    <property type="nucleotide sequence ID" value="NZ_CP046875.1"/>
</dbReference>
<evidence type="ECO:0000313" key="2">
    <source>
        <dbReference type="EMBL" id="QGZ27200.1"/>
    </source>
</evidence>
<gene>
    <name evidence="2" type="ORF">GP482_03155</name>
</gene>
<feature type="transmembrane region" description="Helical" evidence="1">
    <location>
        <begin position="23"/>
        <end position="42"/>
    </location>
</feature>
<keyword evidence="1" id="KW-0812">Transmembrane</keyword>
<accession>A0AAE6R3K2</accession>
<evidence type="ECO:0000313" key="3">
    <source>
        <dbReference type="Proteomes" id="UP000433223"/>
    </source>
</evidence>
<dbReference type="Proteomes" id="UP000433223">
    <property type="component" value="Chromosome"/>
</dbReference>
<keyword evidence="1" id="KW-0472">Membrane</keyword>
<reference evidence="2 3" key="1">
    <citation type="submission" date="2019-12" db="EMBL/GenBank/DDBJ databases">
        <title>Complete genome sequence of Streptococcus lutetiensis CNU 77-61 isolated from Capra aegagrus hircus.</title>
        <authorList>
            <person name="Park S.Y."/>
            <person name="Kim J.H."/>
            <person name="Seo S.W."/>
        </authorList>
    </citation>
    <scope>NUCLEOTIDE SEQUENCE [LARGE SCALE GENOMIC DNA]</scope>
    <source>
        <strain evidence="2 3">CNU_77-61</strain>
    </source>
</reference>
<feature type="transmembrane region" description="Helical" evidence="1">
    <location>
        <begin position="48"/>
        <end position="67"/>
    </location>
</feature>
<protein>
    <recommendedName>
        <fullName evidence="4">Transmembrane protein</fullName>
    </recommendedName>
</protein>
<dbReference type="EMBL" id="CP046875">
    <property type="protein sequence ID" value="QGZ27200.1"/>
    <property type="molecule type" value="Genomic_DNA"/>
</dbReference>
<evidence type="ECO:0008006" key="4">
    <source>
        <dbReference type="Google" id="ProtNLM"/>
    </source>
</evidence>